<keyword evidence="1" id="KW-0732">Signal</keyword>
<evidence type="ECO:0000313" key="2">
    <source>
        <dbReference type="EMBL" id="BFG06338.1"/>
    </source>
</evidence>
<dbReference type="EMBL" id="AP029267">
    <property type="protein sequence ID" value="BFG06338.1"/>
    <property type="molecule type" value="Genomic_DNA"/>
</dbReference>
<name>A0AAU9GC64_DROMD</name>
<organism evidence="2 3">
    <name type="scientific">Drosophila madeirensis</name>
    <name type="common">Fruit fly</name>
    <dbReference type="NCBI Taxonomy" id="30013"/>
    <lineage>
        <taxon>Eukaryota</taxon>
        <taxon>Metazoa</taxon>
        <taxon>Ecdysozoa</taxon>
        <taxon>Arthropoda</taxon>
        <taxon>Hexapoda</taxon>
        <taxon>Insecta</taxon>
        <taxon>Pterygota</taxon>
        <taxon>Neoptera</taxon>
        <taxon>Endopterygota</taxon>
        <taxon>Diptera</taxon>
        <taxon>Brachycera</taxon>
        <taxon>Muscomorpha</taxon>
        <taxon>Ephydroidea</taxon>
        <taxon>Drosophilidae</taxon>
        <taxon>Drosophila</taxon>
        <taxon>Sophophora</taxon>
    </lineage>
</organism>
<accession>A0AAU9GC64</accession>
<gene>
    <name evidence="2" type="ORF">DMAD_04867</name>
</gene>
<dbReference type="AlphaFoldDB" id="A0AAU9GC64"/>
<feature type="chain" id="PRO_5043840809" evidence="1">
    <location>
        <begin position="16"/>
        <end position="160"/>
    </location>
</feature>
<protein>
    <submittedName>
        <fullName evidence="2">Uncharacterized protein</fullName>
    </submittedName>
</protein>
<sequence length="160" mass="18594">MKICLFLLLLALAAAVDYSIDHESNRHSFSHTDEDPDEDNSFEDHAALYMRGNDNRCGMYKDYKVCAIKHGMEITKAKGKTYKFYFRKGEQQQQVKFYKELVTLEHHRHTVLITLPSESNAEDEFVIARTTHPKRLYAGTRFGFNVRDQITLLEPPHNSP</sequence>
<evidence type="ECO:0000313" key="3">
    <source>
        <dbReference type="Proteomes" id="UP001500889"/>
    </source>
</evidence>
<evidence type="ECO:0000256" key="1">
    <source>
        <dbReference type="SAM" id="SignalP"/>
    </source>
</evidence>
<reference evidence="2 3" key="1">
    <citation type="submission" date="2024-02" db="EMBL/GenBank/DDBJ databases">
        <title>A chromosome-level genome assembly of Drosophila madeirensis, a fruit fly species endemic to Madeira island.</title>
        <authorList>
            <person name="Tomihara K."/>
            <person name="Llopart A."/>
            <person name="Yamamoto D."/>
        </authorList>
    </citation>
    <scope>NUCLEOTIDE SEQUENCE [LARGE SCALE GENOMIC DNA]</scope>
    <source>
        <strain evidence="2 3">RF1</strain>
    </source>
</reference>
<keyword evidence="3" id="KW-1185">Reference proteome</keyword>
<dbReference type="Proteomes" id="UP001500889">
    <property type="component" value="Chromosome E"/>
</dbReference>
<proteinExistence type="predicted"/>
<feature type="signal peptide" evidence="1">
    <location>
        <begin position="1"/>
        <end position="15"/>
    </location>
</feature>